<evidence type="ECO:0000256" key="2">
    <source>
        <dbReference type="SAM" id="Phobius"/>
    </source>
</evidence>
<organism evidence="3 4">
    <name type="scientific">Motilibacter peucedani</name>
    <dbReference type="NCBI Taxonomy" id="598650"/>
    <lineage>
        <taxon>Bacteria</taxon>
        <taxon>Bacillati</taxon>
        <taxon>Actinomycetota</taxon>
        <taxon>Actinomycetes</taxon>
        <taxon>Motilibacterales</taxon>
        <taxon>Motilibacteraceae</taxon>
        <taxon>Motilibacter</taxon>
    </lineage>
</organism>
<keyword evidence="4" id="KW-1185">Reference proteome</keyword>
<feature type="transmembrane region" description="Helical" evidence="2">
    <location>
        <begin position="39"/>
        <end position="58"/>
    </location>
</feature>
<evidence type="ECO:0000313" key="4">
    <source>
        <dbReference type="Proteomes" id="UP000281955"/>
    </source>
</evidence>
<dbReference type="RefSeq" id="WP_121195154.1">
    <property type="nucleotide sequence ID" value="NZ_RBWV01000017.1"/>
</dbReference>
<dbReference type="OrthoDB" id="3625784at2"/>
<proteinExistence type="predicted"/>
<dbReference type="InterPro" id="IPR046291">
    <property type="entry name" value="DUF6328"/>
</dbReference>
<sequence>MAGDGTSEDVGSDGSPQRDESPAERLDRNLSELLQELRVAQIFVQFLFAALLAIPFQQRFEELSDFQRDAYAVTLVLTLAAAVLLVAPVSFHRTVFRHGLKKQLVEASDRLMKVGLLALAGAMTSGLVLVLDVVGGRDALFWTVVPLTVLAFALLWYAWPISVRRAHQRSARRQDR</sequence>
<dbReference type="EMBL" id="RBWV01000017">
    <property type="protein sequence ID" value="RKS68017.1"/>
    <property type="molecule type" value="Genomic_DNA"/>
</dbReference>
<feature type="transmembrane region" description="Helical" evidence="2">
    <location>
        <begin position="70"/>
        <end position="91"/>
    </location>
</feature>
<dbReference type="Pfam" id="PF19853">
    <property type="entry name" value="DUF6328"/>
    <property type="match status" value="1"/>
</dbReference>
<accession>A0A420XKQ2</accession>
<feature type="transmembrane region" description="Helical" evidence="2">
    <location>
        <begin position="139"/>
        <end position="159"/>
    </location>
</feature>
<dbReference type="Proteomes" id="UP000281955">
    <property type="component" value="Unassembled WGS sequence"/>
</dbReference>
<protein>
    <recommendedName>
        <fullName evidence="5">Sodium:proton antiporter</fullName>
    </recommendedName>
</protein>
<feature type="region of interest" description="Disordered" evidence="1">
    <location>
        <begin position="1"/>
        <end position="25"/>
    </location>
</feature>
<name>A0A420XKQ2_9ACTN</name>
<feature type="compositionally biased region" description="Basic and acidic residues" evidence="1">
    <location>
        <begin position="16"/>
        <end position="25"/>
    </location>
</feature>
<feature type="compositionally biased region" description="Acidic residues" evidence="1">
    <location>
        <begin position="1"/>
        <end position="11"/>
    </location>
</feature>
<dbReference type="AlphaFoldDB" id="A0A420XKQ2"/>
<keyword evidence="2" id="KW-0472">Membrane</keyword>
<keyword evidence="2" id="KW-0812">Transmembrane</keyword>
<comment type="caution">
    <text evidence="3">The sequence shown here is derived from an EMBL/GenBank/DDBJ whole genome shotgun (WGS) entry which is preliminary data.</text>
</comment>
<evidence type="ECO:0000313" key="3">
    <source>
        <dbReference type="EMBL" id="RKS68017.1"/>
    </source>
</evidence>
<dbReference type="InParanoid" id="A0A420XKQ2"/>
<evidence type="ECO:0000256" key="1">
    <source>
        <dbReference type="SAM" id="MobiDB-lite"/>
    </source>
</evidence>
<keyword evidence="2" id="KW-1133">Transmembrane helix</keyword>
<feature type="transmembrane region" description="Helical" evidence="2">
    <location>
        <begin position="111"/>
        <end position="133"/>
    </location>
</feature>
<evidence type="ECO:0008006" key="5">
    <source>
        <dbReference type="Google" id="ProtNLM"/>
    </source>
</evidence>
<gene>
    <name evidence="3" type="ORF">CLV35_3924</name>
</gene>
<reference evidence="3 4" key="1">
    <citation type="submission" date="2018-10" db="EMBL/GenBank/DDBJ databases">
        <title>Genomic Encyclopedia of Archaeal and Bacterial Type Strains, Phase II (KMG-II): from individual species to whole genera.</title>
        <authorList>
            <person name="Goeker M."/>
        </authorList>
    </citation>
    <scope>NUCLEOTIDE SEQUENCE [LARGE SCALE GENOMIC DNA]</scope>
    <source>
        <strain evidence="3 4">RP-AC37</strain>
    </source>
</reference>